<comment type="caution">
    <text evidence="9">The sequence shown here is derived from an EMBL/GenBank/DDBJ whole genome shotgun (WGS) entry which is preliminary data.</text>
</comment>
<dbReference type="GO" id="GO:0043139">
    <property type="term" value="F:5'-3' DNA helicase activity"/>
    <property type="evidence" value="ECO:0007669"/>
    <property type="project" value="TreeGrafter"/>
</dbReference>
<evidence type="ECO:0000256" key="2">
    <source>
        <dbReference type="ARBA" id="ARBA00022741"/>
    </source>
</evidence>
<organism evidence="9 10">
    <name type="scientific">Kipferlia bialata</name>
    <dbReference type="NCBI Taxonomy" id="797122"/>
    <lineage>
        <taxon>Eukaryota</taxon>
        <taxon>Metamonada</taxon>
        <taxon>Carpediemonas-like organisms</taxon>
        <taxon>Kipferlia</taxon>
    </lineage>
</organism>
<feature type="domain" description="DNA2/NAM7 helicase-like C-terminal" evidence="8">
    <location>
        <begin position="767"/>
        <end position="967"/>
    </location>
</feature>
<keyword evidence="5" id="KW-0067">ATP-binding</keyword>
<dbReference type="GO" id="GO:0016787">
    <property type="term" value="F:hydrolase activity"/>
    <property type="evidence" value="ECO:0007669"/>
    <property type="project" value="UniProtKB-KW"/>
</dbReference>
<dbReference type="InterPro" id="IPR050534">
    <property type="entry name" value="Coronavir_polyprotein_1ab"/>
</dbReference>
<dbReference type="Gene3D" id="3.40.50.300">
    <property type="entry name" value="P-loop containing nucleotide triphosphate hydrolases"/>
    <property type="match status" value="2"/>
</dbReference>
<keyword evidence="3" id="KW-0378">Hydrolase</keyword>
<dbReference type="CDD" id="cd18808">
    <property type="entry name" value="SF1_C_Upf1"/>
    <property type="match status" value="1"/>
</dbReference>
<dbReference type="PANTHER" id="PTHR43788">
    <property type="entry name" value="DNA2/NAM7 HELICASE FAMILY MEMBER"/>
    <property type="match status" value="1"/>
</dbReference>
<evidence type="ECO:0000256" key="1">
    <source>
        <dbReference type="ARBA" id="ARBA00007913"/>
    </source>
</evidence>
<name>A0A9K3CUY5_9EUKA</name>
<evidence type="ECO:0000259" key="8">
    <source>
        <dbReference type="Pfam" id="PF13087"/>
    </source>
</evidence>
<evidence type="ECO:0000256" key="5">
    <source>
        <dbReference type="ARBA" id="ARBA00022840"/>
    </source>
</evidence>
<dbReference type="Pfam" id="PF13087">
    <property type="entry name" value="AAA_12"/>
    <property type="match status" value="1"/>
</dbReference>
<feature type="region of interest" description="Disordered" evidence="6">
    <location>
        <begin position="127"/>
        <end position="198"/>
    </location>
</feature>
<evidence type="ECO:0000256" key="4">
    <source>
        <dbReference type="ARBA" id="ARBA00022806"/>
    </source>
</evidence>
<feature type="domain" description="DNA2/NAM7 helicase helicase" evidence="7">
    <location>
        <begin position="583"/>
        <end position="665"/>
    </location>
</feature>
<evidence type="ECO:0000313" key="10">
    <source>
        <dbReference type="Proteomes" id="UP000265618"/>
    </source>
</evidence>
<keyword evidence="10" id="KW-1185">Reference proteome</keyword>
<gene>
    <name evidence="9" type="ORF">KIPB_003144</name>
</gene>
<dbReference type="InterPro" id="IPR041677">
    <property type="entry name" value="DNA2/NAM7_AAA_11"/>
</dbReference>
<evidence type="ECO:0000256" key="3">
    <source>
        <dbReference type="ARBA" id="ARBA00022801"/>
    </source>
</evidence>
<evidence type="ECO:0000256" key="6">
    <source>
        <dbReference type="SAM" id="MobiDB-lite"/>
    </source>
</evidence>
<feature type="compositionally biased region" description="Basic and acidic residues" evidence="6">
    <location>
        <begin position="1075"/>
        <end position="1089"/>
    </location>
</feature>
<reference evidence="9 10" key="1">
    <citation type="journal article" date="2018" name="PLoS ONE">
        <title>The draft genome of Kipferlia bialata reveals reductive genome evolution in fornicate parasites.</title>
        <authorList>
            <person name="Tanifuji G."/>
            <person name="Takabayashi S."/>
            <person name="Kume K."/>
            <person name="Takagi M."/>
            <person name="Nakayama T."/>
            <person name="Kamikawa R."/>
            <person name="Inagaki Y."/>
            <person name="Hashimoto T."/>
        </authorList>
    </citation>
    <scope>NUCLEOTIDE SEQUENCE [LARGE SCALE GENOMIC DNA]</scope>
    <source>
        <strain evidence="9">NY0173</strain>
    </source>
</reference>
<protein>
    <submittedName>
        <fullName evidence="9">Helicase MOV-10</fullName>
    </submittedName>
</protein>
<dbReference type="Proteomes" id="UP000265618">
    <property type="component" value="Unassembled WGS sequence"/>
</dbReference>
<sequence length="1089" mass="118889">MKSGSKKNRVTCQVCREIVPISGYAAHMGRHGRLALVYCCQDGCARYSAVPESLDAHCSATGHRRYDNPLYLCSRCPKEYNSFKDLVQHECEFDCGRDMLHHCYTSSRCDCSYASAYELSLSLKPRRPVQRERERVHPVPRERESAAKQVQPVTPKHVSSATSPAQPPRPVYTAAKPVQPSTVTKTAATASSPSSVGDTKALVTSHTITCEVGKGYVASTKLTNLLPGCGMCMCTPLKEGGYRGLKIEIQDGTLALTFQPTEPMTSVAVLVLTSTVGTKKSTMFIRVTLKGTSPVSQAAMPVTPYVPLKKTLKAERNRIRDRVRAPPVHHVLHERGVRCNDVLLGGKVVGKTHRQNLGVYRPVPREIRDIFQHRQGALPVDAFTLTVTEEGQEEREAAADQHRLPALTDTTTSPSGPALSAIYTQRLTLCVHLEELQQAEDIRHYDVQRITPKRSGRFLRFDGLTGLAESRPSVSVGDTVGFLGLSGSSEYMGRIAEVRLASISVLFGEPPSLSPGRLRFLPSKGPVMRMHASIGRVKSTGLIHRLCPSRDSALASLAKMITCPTVVKEDVWRPLLGRGFTPNTVQVKAMSRALAVTDKRPYLVFGPPGTGKTAVLVALAAIRISQGQRILLCATSNAAADHLAERLMALAPALRSQIVRVCAYHRSVRTIPDNILPLVPMDRDGHRVVPKDLSPWSCVITTCSTAAVLPRDNHIRHILVDEAASSLETDVISALQVSPSASIVLGGDPRQLGPIVTNGICRKLGYGVSAMERLMGDPGMKGRWTMLTDNYRNHPAILHPFSAMFYRESLVPNPPLRANNLLKSSLLPTPGFPLAFCGVLGKCRREGHSPSWSNPEEVDRVQRTVLTLVSEHRLPLEEIAVITPYRLQASKIRNALRRTCGEGVAVGSVEAMQGREFDAVVISTVRTLDAEDIQTDIRHVLGFVAHPRRLNVSISRARGMVVIVGHAGALATDMYWLALLRYIKEHGGCTGAYSAIDPSSAESDAVRAVRETVRQALRKRQGGRESEQTQALDTSALKGLEGVLQCVEEPTVTEEEEGEGESEGEETESESESESEGKGELAVRFDDTL</sequence>
<accession>A0A9K3CUY5</accession>
<dbReference type="EMBL" id="BDIP01000581">
    <property type="protein sequence ID" value="GIQ82069.1"/>
    <property type="molecule type" value="Genomic_DNA"/>
</dbReference>
<feature type="domain" description="DNA2/NAM7 helicase helicase" evidence="7">
    <location>
        <begin position="693"/>
        <end position="756"/>
    </location>
</feature>
<proteinExistence type="inferred from homology"/>
<evidence type="ECO:0000259" key="7">
    <source>
        <dbReference type="Pfam" id="PF13086"/>
    </source>
</evidence>
<feature type="compositionally biased region" description="Acidic residues" evidence="6">
    <location>
        <begin position="1051"/>
        <end position="1074"/>
    </location>
</feature>
<dbReference type="InterPro" id="IPR041679">
    <property type="entry name" value="DNA2/NAM7-like_C"/>
</dbReference>
<dbReference type="InterPro" id="IPR047187">
    <property type="entry name" value="SF1_C_Upf1"/>
</dbReference>
<feature type="region of interest" description="Disordered" evidence="6">
    <location>
        <begin position="1045"/>
        <end position="1089"/>
    </location>
</feature>
<dbReference type="InterPro" id="IPR027417">
    <property type="entry name" value="P-loop_NTPase"/>
</dbReference>
<keyword evidence="4 9" id="KW-0347">Helicase</keyword>
<feature type="compositionally biased region" description="Low complexity" evidence="6">
    <location>
        <begin position="180"/>
        <end position="196"/>
    </location>
</feature>
<dbReference type="AlphaFoldDB" id="A0A9K3CUY5"/>
<dbReference type="OrthoDB" id="6513042at2759"/>
<keyword evidence="2" id="KW-0547">Nucleotide-binding</keyword>
<dbReference type="GO" id="GO:0005524">
    <property type="term" value="F:ATP binding"/>
    <property type="evidence" value="ECO:0007669"/>
    <property type="project" value="UniProtKB-KW"/>
</dbReference>
<dbReference type="Pfam" id="PF13086">
    <property type="entry name" value="AAA_11"/>
    <property type="match status" value="2"/>
</dbReference>
<dbReference type="SUPFAM" id="SSF52540">
    <property type="entry name" value="P-loop containing nucleoside triphosphate hydrolases"/>
    <property type="match status" value="1"/>
</dbReference>
<feature type="compositionally biased region" description="Basic and acidic residues" evidence="6">
    <location>
        <begin position="129"/>
        <end position="146"/>
    </location>
</feature>
<comment type="similarity">
    <text evidence="1">Belongs to the DNA2/NAM7 helicase family.</text>
</comment>
<evidence type="ECO:0000313" key="9">
    <source>
        <dbReference type="EMBL" id="GIQ82069.1"/>
    </source>
</evidence>
<dbReference type="PANTHER" id="PTHR43788:SF16">
    <property type="entry name" value="HELICASE WITH ZINC FINGER 2"/>
    <property type="match status" value="1"/>
</dbReference>